<evidence type="ECO:0000256" key="1">
    <source>
        <dbReference type="SAM" id="MobiDB-lite"/>
    </source>
</evidence>
<sequence>MPGEKYYYDENNMDEYQTQQPSISRYSIEGDEYYSLGNELTSDEDEPVGDGNSDNGSDGWVSSESSLLGGERWTDDDAGDYKKDDNKVQKK</sequence>
<feature type="region of interest" description="Disordered" evidence="1">
    <location>
        <begin position="1"/>
        <end position="91"/>
    </location>
</feature>
<dbReference type="EMBL" id="JAEPRB010000102">
    <property type="protein sequence ID" value="KAG2221713.1"/>
    <property type="molecule type" value="Genomic_DNA"/>
</dbReference>
<dbReference type="AlphaFoldDB" id="A0A8H7S583"/>
<feature type="compositionally biased region" description="Basic and acidic residues" evidence="1">
    <location>
        <begin position="72"/>
        <end position="91"/>
    </location>
</feature>
<dbReference type="Proteomes" id="UP000646827">
    <property type="component" value="Unassembled WGS sequence"/>
</dbReference>
<accession>A0A8H7S583</accession>
<protein>
    <submittedName>
        <fullName evidence="2">Uncharacterized protein</fullName>
    </submittedName>
</protein>
<name>A0A8H7S583_9FUNG</name>
<feature type="compositionally biased region" description="Polar residues" evidence="1">
    <location>
        <begin position="14"/>
        <end position="25"/>
    </location>
</feature>
<evidence type="ECO:0000313" key="2">
    <source>
        <dbReference type="EMBL" id="KAG2221713.1"/>
    </source>
</evidence>
<reference evidence="2 3" key="1">
    <citation type="submission" date="2020-12" db="EMBL/GenBank/DDBJ databases">
        <title>Metabolic potential, ecology and presence of endohyphal bacteria is reflected in genomic diversity of Mucoromycotina.</title>
        <authorList>
            <person name="Muszewska A."/>
            <person name="Okrasinska A."/>
            <person name="Steczkiewicz K."/>
            <person name="Drgas O."/>
            <person name="Orlowska M."/>
            <person name="Perlinska-Lenart U."/>
            <person name="Aleksandrzak-Piekarczyk T."/>
            <person name="Szatraj K."/>
            <person name="Zielenkiewicz U."/>
            <person name="Pilsyk S."/>
            <person name="Malc E."/>
            <person name="Mieczkowski P."/>
            <person name="Kruszewska J.S."/>
            <person name="Biernat P."/>
            <person name="Pawlowska J."/>
        </authorList>
    </citation>
    <scope>NUCLEOTIDE SEQUENCE [LARGE SCALE GENOMIC DNA]</scope>
    <source>
        <strain evidence="2 3">CBS 142.35</strain>
    </source>
</reference>
<feature type="compositionally biased region" description="Low complexity" evidence="1">
    <location>
        <begin position="49"/>
        <end position="63"/>
    </location>
</feature>
<keyword evidence="3" id="KW-1185">Reference proteome</keyword>
<dbReference type="OrthoDB" id="2287375at2759"/>
<evidence type="ECO:0000313" key="3">
    <source>
        <dbReference type="Proteomes" id="UP000646827"/>
    </source>
</evidence>
<proteinExistence type="predicted"/>
<gene>
    <name evidence="2" type="ORF">INT45_002751</name>
</gene>
<organism evidence="2 3">
    <name type="scientific">Circinella minor</name>
    <dbReference type="NCBI Taxonomy" id="1195481"/>
    <lineage>
        <taxon>Eukaryota</taxon>
        <taxon>Fungi</taxon>
        <taxon>Fungi incertae sedis</taxon>
        <taxon>Mucoromycota</taxon>
        <taxon>Mucoromycotina</taxon>
        <taxon>Mucoromycetes</taxon>
        <taxon>Mucorales</taxon>
        <taxon>Lichtheimiaceae</taxon>
        <taxon>Circinella</taxon>
    </lineage>
</organism>
<comment type="caution">
    <text evidence="2">The sequence shown here is derived from an EMBL/GenBank/DDBJ whole genome shotgun (WGS) entry which is preliminary data.</text>
</comment>